<feature type="non-terminal residue" evidence="5">
    <location>
        <position position="112"/>
    </location>
</feature>
<evidence type="ECO:0000259" key="4">
    <source>
        <dbReference type="PROSITE" id="PS50926"/>
    </source>
</evidence>
<dbReference type="Pfam" id="PF01938">
    <property type="entry name" value="TRAM"/>
    <property type="match status" value="1"/>
</dbReference>
<dbReference type="InterPro" id="IPR012340">
    <property type="entry name" value="NA-bd_OB-fold"/>
</dbReference>
<dbReference type="AlphaFoldDB" id="T0ZUF5"/>
<dbReference type="EMBL" id="AUZZ01005831">
    <property type="protein sequence ID" value="EQD48148.1"/>
    <property type="molecule type" value="Genomic_DNA"/>
</dbReference>
<dbReference type="PANTHER" id="PTHR11061:SF30">
    <property type="entry name" value="TRNA (URACIL(54)-C(5))-METHYLTRANSFERASE"/>
    <property type="match status" value="1"/>
</dbReference>
<dbReference type="GO" id="GO:0070475">
    <property type="term" value="P:rRNA base methylation"/>
    <property type="evidence" value="ECO:0007669"/>
    <property type="project" value="TreeGrafter"/>
</dbReference>
<comment type="caution">
    <text evidence="5">The sequence shown here is derived from an EMBL/GenBank/DDBJ whole genome shotgun (WGS) entry which is preliminary data.</text>
</comment>
<dbReference type="SUPFAM" id="SSF50249">
    <property type="entry name" value="Nucleic acid-binding proteins"/>
    <property type="match status" value="1"/>
</dbReference>
<proteinExistence type="predicted"/>
<reference evidence="5" key="1">
    <citation type="submission" date="2013-08" db="EMBL/GenBank/DDBJ databases">
        <authorList>
            <person name="Mendez C."/>
            <person name="Richter M."/>
            <person name="Ferrer M."/>
            <person name="Sanchez J."/>
        </authorList>
    </citation>
    <scope>NUCLEOTIDE SEQUENCE</scope>
</reference>
<name>T0ZUF5_9ZZZZ</name>
<dbReference type="PROSITE" id="PS50926">
    <property type="entry name" value="TRAM"/>
    <property type="match status" value="1"/>
</dbReference>
<evidence type="ECO:0000313" key="5">
    <source>
        <dbReference type="EMBL" id="EQD48148.1"/>
    </source>
</evidence>
<dbReference type="Gene3D" id="2.40.50.140">
    <property type="entry name" value="Nucleic acid-binding proteins"/>
    <property type="match status" value="1"/>
</dbReference>
<keyword evidence="1 5" id="KW-0489">Methyltransferase</keyword>
<accession>T0ZUF5</accession>
<evidence type="ECO:0000256" key="2">
    <source>
        <dbReference type="ARBA" id="ARBA00022679"/>
    </source>
</evidence>
<dbReference type="InterPro" id="IPR010280">
    <property type="entry name" value="U5_MeTrfase_fam"/>
</dbReference>
<feature type="domain" description="TRAM" evidence="4">
    <location>
        <begin position="1"/>
        <end position="54"/>
    </location>
</feature>
<gene>
    <name evidence="5" type="ORF">B2A_08101</name>
</gene>
<protein>
    <submittedName>
        <fullName evidence="5">RNA methyltransferase, TrmA family</fullName>
    </submittedName>
</protein>
<reference evidence="5" key="2">
    <citation type="journal article" date="2014" name="ISME J.">
        <title>Microbial stratification in low pH oxic and suboxic macroscopic growths along an acid mine drainage.</title>
        <authorList>
            <person name="Mendez-Garcia C."/>
            <person name="Mesa V."/>
            <person name="Sprenger R.R."/>
            <person name="Richter M."/>
            <person name="Diez M.S."/>
            <person name="Solano J."/>
            <person name="Bargiela R."/>
            <person name="Golyshina O.V."/>
            <person name="Manteca A."/>
            <person name="Ramos J.L."/>
            <person name="Gallego J.R."/>
            <person name="Llorente I."/>
            <person name="Martins Dos Santos V.A."/>
            <person name="Jensen O.N."/>
            <person name="Pelaez A.I."/>
            <person name="Sanchez J."/>
            <person name="Ferrer M."/>
        </authorList>
    </citation>
    <scope>NUCLEOTIDE SEQUENCE</scope>
</reference>
<dbReference type="PANTHER" id="PTHR11061">
    <property type="entry name" value="RNA M5U METHYLTRANSFERASE"/>
    <property type="match status" value="1"/>
</dbReference>
<keyword evidence="2 5" id="KW-0808">Transferase</keyword>
<evidence type="ECO:0000256" key="1">
    <source>
        <dbReference type="ARBA" id="ARBA00022603"/>
    </source>
</evidence>
<dbReference type="InterPro" id="IPR002792">
    <property type="entry name" value="TRAM_dom"/>
</dbReference>
<organism evidence="5">
    <name type="scientific">mine drainage metagenome</name>
    <dbReference type="NCBI Taxonomy" id="410659"/>
    <lineage>
        <taxon>unclassified sequences</taxon>
        <taxon>metagenomes</taxon>
        <taxon>ecological metagenomes</taxon>
    </lineage>
</organism>
<dbReference type="Gene3D" id="3.40.50.150">
    <property type="entry name" value="Vaccinia Virus protein VP39"/>
    <property type="match status" value="1"/>
</dbReference>
<dbReference type="SUPFAM" id="SSF53335">
    <property type="entry name" value="S-adenosyl-L-methionine-dependent methyltransferases"/>
    <property type="match status" value="1"/>
</dbReference>
<dbReference type="FunFam" id="2.40.50.140:FF:000097">
    <property type="entry name" value="23S rRNA (uracil(1939)-C(5))-methyltransferase RlmD"/>
    <property type="match status" value="1"/>
</dbReference>
<dbReference type="GO" id="GO:0070041">
    <property type="term" value="F:rRNA (uridine-C5-)-methyltransferase activity"/>
    <property type="evidence" value="ECO:0007669"/>
    <property type="project" value="TreeGrafter"/>
</dbReference>
<evidence type="ECO:0000256" key="3">
    <source>
        <dbReference type="ARBA" id="ARBA00022691"/>
    </source>
</evidence>
<sequence>MIRDVDVHDLGVHGEGVARHDGLVLFVPGALPGDRCRVEFEEGRNRMARARLLSVLSPSADRIEPPCPAFGHCGGCDLQHLSYAGELRAKRRRVEDALRRIGGIATEVAPCI</sequence>
<keyword evidence="3" id="KW-0949">S-adenosyl-L-methionine</keyword>
<dbReference type="InterPro" id="IPR029063">
    <property type="entry name" value="SAM-dependent_MTases_sf"/>
</dbReference>